<feature type="compositionally biased region" description="Polar residues" evidence="1">
    <location>
        <begin position="620"/>
        <end position="633"/>
    </location>
</feature>
<feature type="compositionally biased region" description="Pro residues" evidence="1">
    <location>
        <begin position="807"/>
        <end position="821"/>
    </location>
</feature>
<feature type="region of interest" description="Disordered" evidence="1">
    <location>
        <begin position="579"/>
        <end position="855"/>
    </location>
</feature>
<dbReference type="SUPFAM" id="SSF52129">
    <property type="entry name" value="Caspase-like"/>
    <property type="match status" value="1"/>
</dbReference>
<keyword evidence="2" id="KW-0812">Transmembrane</keyword>
<evidence type="ECO:0000313" key="5">
    <source>
        <dbReference type="Proteomes" id="UP000199101"/>
    </source>
</evidence>
<dbReference type="InterPro" id="IPR011600">
    <property type="entry name" value="Pept_C14_caspase"/>
</dbReference>
<sequence>MQSPESNPSDFLLIPVRTSCFVKETGMSPLLSKMGLSSKKTIWAFFAMMLVLAGIAAANPAEAQGSPEKRIAFVVGNAAYTVGALPTPANDAGLIAQTLQAAGFDVIGARDLDQNGLRDAMRDFLTKANASGPNTVVFVYLAGYGVQYQGDNYFVPVDAQIANATDVPVQAVRVSDFTKSLAAINNRGSIVVLDAARANPFVQSNQPLAGGLALVDPDVNQLIAFNAAPGTVAPQEAGPYGSYAHALAEMIRVGGLSLDDVFDRTRLRVGDLTKGAEISWDASKFKNAFNFFDRGPNAPAAAVSSTEDVANRTKPIRDFDERDAYFAALDRDTLQGYEDFLAAYPNDSMVRRVRAIVAARREAITWRETWIADTPEAYWSYLRRYPRGPHVWDARRRLEHFEAALEPPSSFTVIEYDVPPPPPPEVVYVDRPVLYFDDADFGYAPPPPVVFLAPPPPDFVVLAPPQPAVDLYVLPAPVFVPVPQWVEPPRDIAPPENNIIFNNIHNTVVNNTTVINNNTTVNESGAAPAAPGLTTGQKLAGAAVIAGAGAAALHVALPPSVQKKAAVLQKQNPAAAVKAAPGTAPAVTPSAQPQGGNAAAHVLPGANGQPLPAGGKLPVNSGTAQTKQGQSPQAAPNAVHNPAVATQPAQQGTNANAHALPGANGQPLPATGKLPANSGAAQTKQAQQPQATPNANAHALPGAKGQPLPAAGNTPAAKGQNQIAKTPAPQAAPSGKPNPVVAAPKPNAHAPAAPAVAARTPAKPKVPPSNQARVNTQPHVAAAPPRQANPAPARPKPAPHVVAQARPPAPKPQAQPRPQPQPKIVQQQVERPPPPPPQKPPEKKKCGAPGLPACH</sequence>
<evidence type="ECO:0000256" key="2">
    <source>
        <dbReference type="SAM" id="Phobius"/>
    </source>
</evidence>
<dbReference type="InterPro" id="IPR029030">
    <property type="entry name" value="Caspase-like_dom_sf"/>
</dbReference>
<feature type="compositionally biased region" description="Polar residues" evidence="1">
    <location>
        <begin position="647"/>
        <end position="656"/>
    </location>
</feature>
<dbReference type="Gene3D" id="3.40.50.1460">
    <property type="match status" value="1"/>
</dbReference>
<name>A0A1C3WV18_9HYPH</name>
<dbReference type="PANTHER" id="PTHR22576">
    <property type="entry name" value="MUCOSA ASSOCIATED LYMPHOID TISSUE LYMPHOMA TRANSLOCATION PROTEIN 1/PARACASPASE"/>
    <property type="match status" value="1"/>
</dbReference>
<keyword evidence="5" id="KW-1185">Reference proteome</keyword>
<dbReference type="Proteomes" id="UP000199101">
    <property type="component" value="Unassembled WGS sequence"/>
</dbReference>
<protein>
    <submittedName>
        <fullName evidence="4">Uncharacterized protein, contains caspase domain</fullName>
    </submittedName>
</protein>
<dbReference type="PANTHER" id="PTHR22576:SF37">
    <property type="entry name" value="MUCOSA-ASSOCIATED LYMPHOID TISSUE LYMPHOMA TRANSLOCATION PROTEIN 1"/>
    <property type="match status" value="1"/>
</dbReference>
<keyword evidence="2" id="KW-0472">Membrane</keyword>
<feature type="compositionally biased region" description="Low complexity" evidence="1">
    <location>
        <begin position="737"/>
        <end position="763"/>
    </location>
</feature>
<keyword evidence="2" id="KW-1133">Transmembrane helix</keyword>
<gene>
    <name evidence="4" type="ORF">GA0061103_6376</name>
</gene>
<dbReference type="Pfam" id="PF00656">
    <property type="entry name" value="Peptidase_C14"/>
    <property type="match status" value="1"/>
</dbReference>
<dbReference type="STRING" id="410764.GA0061103_6376"/>
<evidence type="ECO:0000256" key="1">
    <source>
        <dbReference type="SAM" id="MobiDB-lite"/>
    </source>
</evidence>
<dbReference type="AlphaFoldDB" id="A0A1C3WV18"/>
<feature type="compositionally biased region" description="Low complexity" evidence="1">
    <location>
        <begin position="680"/>
        <end position="699"/>
    </location>
</feature>
<reference evidence="5" key="1">
    <citation type="submission" date="2016-08" db="EMBL/GenBank/DDBJ databases">
        <authorList>
            <person name="Varghese N."/>
            <person name="Submissions Spin"/>
        </authorList>
    </citation>
    <scope>NUCLEOTIDE SEQUENCE [LARGE SCALE GENOMIC DNA]</scope>
    <source>
        <strain evidence="5">HAMBI 2975</strain>
    </source>
</reference>
<evidence type="ECO:0000313" key="4">
    <source>
        <dbReference type="EMBL" id="SCB43808.1"/>
    </source>
</evidence>
<feature type="transmembrane region" description="Helical" evidence="2">
    <location>
        <begin position="42"/>
        <end position="61"/>
    </location>
</feature>
<dbReference type="GO" id="GO:0004197">
    <property type="term" value="F:cysteine-type endopeptidase activity"/>
    <property type="evidence" value="ECO:0007669"/>
    <property type="project" value="InterPro"/>
</dbReference>
<proteinExistence type="predicted"/>
<dbReference type="GO" id="GO:0006508">
    <property type="term" value="P:proteolysis"/>
    <property type="evidence" value="ECO:0007669"/>
    <property type="project" value="InterPro"/>
</dbReference>
<feature type="domain" description="Peptidase C14 caspase" evidence="3">
    <location>
        <begin position="69"/>
        <end position="283"/>
    </location>
</feature>
<dbReference type="InterPro" id="IPR052039">
    <property type="entry name" value="Caspase-related_regulators"/>
</dbReference>
<dbReference type="EMBL" id="FMAG01000007">
    <property type="protein sequence ID" value="SCB43808.1"/>
    <property type="molecule type" value="Genomic_DNA"/>
</dbReference>
<evidence type="ECO:0000259" key="3">
    <source>
        <dbReference type="Pfam" id="PF00656"/>
    </source>
</evidence>
<feature type="compositionally biased region" description="Low complexity" evidence="1">
    <location>
        <begin position="579"/>
        <end position="591"/>
    </location>
</feature>
<accession>A0A1C3WV18</accession>
<feature type="compositionally biased region" description="Low complexity" evidence="1">
    <location>
        <begin position="781"/>
        <end position="791"/>
    </location>
</feature>
<feature type="compositionally biased region" description="Polar residues" evidence="1">
    <location>
        <begin position="769"/>
        <end position="778"/>
    </location>
</feature>
<organism evidence="4 5">
    <name type="scientific">Rhizobium multihospitium</name>
    <dbReference type="NCBI Taxonomy" id="410764"/>
    <lineage>
        <taxon>Bacteria</taxon>
        <taxon>Pseudomonadati</taxon>
        <taxon>Pseudomonadota</taxon>
        <taxon>Alphaproteobacteria</taxon>
        <taxon>Hyphomicrobiales</taxon>
        <taxon>Rhizobiaceae</taxon>
        <taxon>Rhizobium/Agrobacterium group</taxon>
        <taxon>Rhizobium</taxon>
    </lineage>
</organism>
<feature type="compositionally biased region" description="Low complexity" evidence="1">
    <location>
        <begin position="634"/>
        <end position="645"/>
    </location>
</feature>